<dbReference type="AlphaFoldDB" id="C9LBM0"/>
<dbReference type="HOGENOM" id="CLU_3230344_0_0_9"/>
<comment type="caution">
    <text evidence="1">The sequence shown here is derived from an EMBL/GenBank/DDBJ whole genome shotgun (WGS) entry which is preliminary data.</text>
</comment>
<accession>C9LBM0</accession>
<dbReference type="EMBL" id="ABYU02000043">
    <property type="protein sequence ID" value="EEX20527.1"/>
    <property type="molecule type" value="Genomic_DNA"/>
</dbReference>
<gene>
    <name evidence="1" type="ORF">BLAHAN_06828</name>
</gene>
<dbReference type="Proteomes" id="UP000003755">
    <property type="component" value="Unassembled WGS sequence"/>
</dbReference>
<proteinExistence type="predicted"/>
<evidence type="ECO:0000313" key="2">
    <source>
        <dbReference type="Proteomes" id="UP000003755"/>
    </source>
</evidence>
<dbReference type="STRING" id="537007.BLAHAN_06828"/>
<organism evidence="1 2">
    <name type="scientific">Blautia hansenii DSM 20583</name>
    <dbReference type="NCBI Taxonomy" id="537007"/>
    <lineage>
        <taxon>Bacteria</taxon>
        <taxon>Bacillati</taxon>
        <taxon>Bacillota</taxon>
        <taxon>Clostridia</taxon>
        <taxon>Lachnospirales</taxon>
        <taxon>Lachnospiraceae</taxon>
        <taxon>Blautia</taxon>
    </lineage>
</organism>
<protein>
    <submittedName>
        <fullName evidence="1">Uncharacterized protein</fullName>
    </submittedName>
</protein>
<sequence length="43" mass="4756">MKRNSALQNSPPAAGCFSNMIPVRRSAHPCGAVLFHRTQFPMK</sequence>
<name>C9LBM0_BLAHA</name>
<reference evidence="1" key="1">
    <citation type="submission" date="2009-09" db="EMBL/GenBank/DDBJ databases">
        <authorList>
            <person name="Weinstock G."/>
            <person name="Sodergren E."/>
            <person name="Clifton S."/>
            <person name="Fulton L."/>
            <person name="Fulton B."/>
            <person name="Courtney L."/>
            <person name="Fronick C."/>
            <person name="Harrison M."/>
            <person name="Strong C."/>
            <person name="Farmer C."/>
            <person name="Delahaunty K."/>
            <person name="Markovic C."/>
            <person name="Hall O."/>
            <person name="Minx P."/>
            <person name="Tomlinson C."/>
            <person name="Mitreva M."/>
            <person name="Nelson J."/>
            <person name="Hou S."/>
            <person name="Wollam A."/>
            <person name="Pepin K.H."/>
            <person name="Johnson M."/>
            <person name="Bhonagiri V."/>
            <person name="Nash W.E."/>
            <person name="Warren W."/>
            <person name="Chinwalla A."/>
            <person name="Mardis E.R."/>
            <person name="Wilson R.K."/>
        </authorList>
    </citation>
    <scope>NUCLEOTIDE SEQUENCE [LARGE SCALE GENOMIC DNA]</scope>
    <source>
        <strain evidence="1">DSM 20583</strain>
    </source>
</reference>
<evidence type="ECO:0000313" key="1">
    <source>
        <dbReference type="EMBL" id="EEX20527.1"/>
    </source>
</evidence>
<keyword evidence="2" id="KW-1185">Reference proteome</keyword>